<dbReference type="EMBL" id="NBNE01000346">
    <property type="protein sequence ID" value="OWZ20240.1"/>
    <property type="molecule type" value="Genomic_DNA"/>
</dbReference>
<name>A0A225WTJ5_9STRA</name>
<evidence type="ECO:0000313" key="1">
    <source>
        <dbReference type="EMBL" id="OWZ20240.1"/>
    </source>
</evidence>
<gene>
    <name evidence="1" type="ORF">PHMEG_0005374</name>
</gene>
<organism evidence="1 2">
    <name type="scientific">Phytophthora megakarya</name>
    <dbReference type="NCBI Taxonomy" id="4795"/>
    <lineage>
        <taxon>Eukaryota</taxon>
        <taxon>Sar</taxon>
        <taxon>Stramenopiles</taxon>
        <taxon>Oomycota</taxon>
        <taxon>Peronosporomycetes</taxon>
        <taxon>Peronosporales</taxon>
        <taxon>Peronosporaceae</taxon>
        <taxon>Phytophthora</taxon>
    </lineage>
</organism>
<evidence type="ECO:0000313" key="2">
    <source>
        <dbReference type="Proteomes" id="UP000198211"/>
    </source>
</evidence>
<protein>
    <submittedName>
        <fullName evidence="1">Uncharacterized protein</fullName>
    </submittedName>
</protein>
<keyword evidence="2" id="KW-1185">Reference proteome</keyword>
<accession>A0A225WTJ5</accession>
<proteinExistence type="predicted"/>
<sequence>MLNLQTVLCGYPMVKYDHLHKAWIVETQSQSGHQNHPRGSRYAAVHGGCRRYYINLAIGNMQFFRSRREKGDRSVRRSENNPGSILLKRKFHKFILQKGFNPHALNRTCHENCASHRLFIKTWKPNVHSNYESRCTWRIKSHTRNCRSCLPNGSFRKRIEHIGD</sequence>
<dbReference type="Proteomes" id="UP000198211">
    <property type="component" value="Unassembled WGS sequence"/>
</dbReference>
<comment type="caution">
    <text evidence="1">The sequence shown here is derived from an EMBL/GenBank/DDBJ whole genome shotgun (WGS) entry which is preliminary data.</text>
</comment>
<dbReference type="AlphaFoldDB" id="A0A225WTJ5"/>
<reference evidence="2" key="1">
    <citation type="submission" date="2017-03" db="EMBL/GenBank/DDBJ databases">
        <title>Phytopthora megakarya and P. palmivora, two closely related causual agents of cacao black pod achieved similar genome size and gene model numbers by different mechanisms.</title>
        <authorList>
            <person name="Ali S."/>
            <person name="Shao J."/>
            <person name="Larry D.J."/>
            <person name="Kronmiller B."/>
            <person name="Shen D."/>
            <person name="Strem M.D."/>
            <person name="Melnick R.L."/>
            <person name="Guiltinan M.J."/>
            <person name="Tyler B.M."/>
            <person name="Meinhardt L.W."/>
            <person name="Bailey B.A."/>
        </authorList>
    </citation>
    <scope>NUCLEOTIDE SEQUENCE [LARGE SCALE GENOMIC DNA]</scope>
    <source>
        <strain evidence="2">zdho120</strain>
    </source>
</reference>